<dbReference type="PANTHER" id="PTHR31760">
    <property type="entry name" value="S-ADENOSYL-L-METHIONINE-DEPENDENT METHYLTRANSFERASES SUPERFAMILY PROTEIN"/>
    <property type="match status" value="1"/>
</dbReference>
<evidence type="ECO:0000256" key="1">
    <source>
        <dbReference type="ARBA" id="ARBA00022490"/>
    </source>
</evidence>
<evidence type="ECO:0000256" key="2">
    <source>
        <dbReference type="ARBA" id="ARBA00022552"/>
    </source>
</evidence>
<keyword evidence="1 6" id="KW-0963">Cytoplasm</keyword>
<dbReference type="Proteomes" id="UP001595533">
    <property type="component" value="Unassembled WGS sequence"/>
</dbReference>
<name>A0ABV7J4B7_9GAMM</name>
<keyword evidence="5 6" id="KW-0949">S-adenosyl-L-methionine</keyword>
<feature type="binding site" evidence="6">
    <location>
        <position position="63"/>
    </location>
    <ligand>
        <name>S-adenosyl-L-methionine</name>
        <dbReference type="ChEBI" id="CHEBI:59789"/>
    </ligand>
</feature>
<reference evidence="8" key="1">
    <citation type="journal article" date="2019" name="Int. J. Syst. Evol. Microbiol.">
        <title>The Global Catalogue of Microorganisms (GCM) 10K type strain sequencing project: providing services to taxonomists for standard genome sequencing and annotation.</title>
        <authorList>
            <consortium name="The Broad Institute Genomics Platform"/>
            <consortium name="The Broad Institute Genome Sequencing Center for Infectious Disease"/>
            <person name="Wu L."/>
            <person name="Ma J."/>
        </authorList>
    </citation>
    <scope>NUCLEOTIDE SEQUENCE [LARGE SCALE GENOMIC DNA]</scope>
    <source>
        <strain evidence="8">KCTC 42953</strain>
    </source>
</reference>
<dbReference type="EC" id="2.1.1.170" evidence="6"/>
<protein>
    <recommendedName>
        <fullName evidence="6">Ribosomal RNA small subunit methyltransferase G</fullName>
        <ecNumber evidence="6">2.1.1.170</ecNumber>
    </recommendedName>
    <alternativeName>
        <fullName evidence="6">16S rRNA 7-methylguanosine methyltransferase</fullName>
        <shortName evidence="6">16S rRNA m7G methyltransferase</shortName>
    </alternativeName>
</protein>
<proteinExistence type="inferred from homology"/>
<comment type="similarity">
    <text evidence="6">Belongs to the methyltransferase superfamily. RNA methyltransferase RsmG family.</text>
</comment>
<keyword evidence="4 6" id="KW-0808">Transferase</keyword>
<dbReference type="Pfam" id="PF02527">
    <property type="entry name" value="GidB"/>
    <property type="match status" value="1"/>
</dbReference>
<dbReference type="RefSeq" id="WP_157892620.1">
    <property type="nucleotide sequence ID" value="NZ_JBHRTS010000001.1"/>
</dbReference>
<comment type="catalytic activity">
    <reaction evidence="6">
        <text>guanosine(527) in 16S rRNA + S-adenosyl-L-methionine = N(7)-methylguanosine(527) in 16S rRNA + S-adenosyl-L-homocysteine</text>
        <dbReference type="Rhea" id="RHEA:42732"/>
        <dbReference type="Rhea" id="RHEA-COMP:10209"/>
        <dbReference type="Rhea" id="RHEA-COMP:10210"/>
        <dbReference type="ChEBI" id="CHEBI:57856"/>
        <dbReference type="ChEBI" id="CHEBI:59789"/>
        <dbReference type="ChEBI" id="CHEBI:74269"/>
        <dbReference type="ChEBI" id="CHEBI:74480"/>
        <dbReference type="EC" id="2.1.1.170"/>
    </reaction>
</comment>
<dbReference type="PANTHER" id="PTHR31760:SF0">
    <property type="entry name" value="S-ADENOSYL-L-METHIONINE-DEPENDENT METHYLTRANSFERASES SUPERFAMILY PROTEIN"/>
    <property type="match status" value="1"/>
</dbReference>
<dbReference type="EMBL" id="JBHRTS010000001">
    <property type="protein sequence ID" value="MFC3192993.1"/>
    <property type="molecule type" value="Genomic_DNA"/>
</dbReference>
<comment type="caution">
    <text evidence="6">Lacks conserved residue(s) required for the propagation of feature annotation.</text>
</comment>
<dbReference type="InterPro" id="IPR003682">
    <property type="entry name" value="rRNA_ssu_MeTfrase_G"/>
</dbReference>
<sequence length="194" mass="21861">MAQLKLPVDRAPQIMAYLQLLQKWNKTYNLTAIDQLAEMVTHHALDALAVLPYYTGQRIIDVGTGGGIPGFIIAIMCPEKSVTLLDAVGKKARFMRQVKRSLDLPQVSVIHERVENYFPDEKFDVVTSRAFAELSQFLTLTAHLAKPGAEFLAMKGPREEPVGADLGFRQTAVWDIRVPFLAEQRKLYQFKKTT</sequence>
<accession>A0ABV7J4B7</accession>
<comment type="caution">
    <text evidence="7">The sequence shown here is derived from an EMBL/GenBank/DDBJ whole genome shotgun (WGS) entry which is preliminary data.</text>
</comment>
<evidence type="ECO:0000313" key="8">
    <source>
        <dbReference type="Proteomes" id="UP001595533"/>
    </source>
</evidence>
<feature type="binding site" evidence="6">
    <location>
        <begin position="114"/>
        <end position="115"/>
    </location>
    <ligand>
        <name>S-adenosyl-L-methionine</name>
        <dbReference type="ChEBI" id="CHEBI:59789"/>
    </ligand>
</feature>
<evidence type="ECO:0000256" key="5">
    <source>
        <dbReference type="ARBA" id="ARBA00022691"/>
    </source>
</evidence>
<keyword evidence="8" id="KW-1185">Reference proteome</keyword>
<organism evidence="7 8">
    <name type="scientific">Marinicella sediminis</name>
    <dbReference type="NCBI Taxonomy" id="1792834"/>
    <lineage>
        <taxon>Bacteria</taxon>
        <taxon>Pseudomonadati</taxon>
        <taxon>Pseudomonadota</taxon>
        <taxon>Gammaproteobacteria</taxon>
        <taxon>Lysobacterales</taxon>
        <taxon>Marinicellaceae</taxon>
        <taxon>Marinicella</taxon>
    </lineage>
</organism>
<evidence type="ECO:0000256" key="4">
    <source>
        <dbReference type="ARBA" id="ARBA00022679"/>
    </source>
</evidence>
<dbReference type="NCBIfam" id="TIGR00138">
    <property type="entry name" value="rsmG_gidB"/>
    <property type="match status" value="1"/>
</dbReference>
<gene>
    <name evidence="6 7" type="primary">rsmG</name>
    <name evidence="7" type="ORF">ACFODZ_01945</name>
</gene>
<feature type="binding site" evidence="6">
    <location>
        <position position="129"/>
    </location>
    <ligand>
        <name>S-adenosyl-L-methionine</name>
        <dbReference type="ChEBI" id="CHEBI:59789"/>
    </ligand>
</feature>
<keyword evidence="2 6" id="KW-0698">rRNA processing</keyword>
<dbReference type="InterPro" id="IPR029063">
    <property type="entry name" value="SAM-dependent_MTases_sf"/>
</dbReference>
<comment type="subcellular location">
    <subcellularLocation>
        <location evidence="6">Cytoplasm</location>
    </subcellularLocation>
</comment>
<evidence type="ECO:0000256" key="6">
    <source>
        <dbReference type="HAMAP-Rule" id="MF_00074"/>
    </source>
</evidence>
<keyword evidence="3 6" id="KW-0489">Methyltransferase</keyword>
<dbReference type="CDD" id="cd02440">
    <property type="entry name" value="AdoMet_MTases"/>
    <property type="match status" value="1"/>
</dbReference>
<dbReference type="PIRSF" id="PIRSF003078">
    <property type="entry name" value="GidB"/>
    <property type="match status" value="1"/>
</dbReference>
<evidence type="ECO:0000256" key="3">
    <source>
        <dbReference type="ARBA" id="ARBA00022603"/>
    </source>
</evidence>
<dbReference type="HAMAP" id="MF_00074">
    <property type="entry name" value="16SrRNA_methyltr_G"/>
    <property type="match status" value="1"/>
</dbReference>
<dbReference type="SUPFAM" id="SSF53335">
    <property type="entry name" value="S-adenosyl-L-methionine-dependent methyltransferases"/>
    <property type="match status" value="1"/>
</dbReference>
<evidence type="ECO:0000313" key="7">
    <source>
        <dbReference type="EMBL" id="MFC3192993.1"/>
    </source>
</evidence>
<dbReference type="GO" id="GO:0008168">
    <property type="term" value="F:methyltransferase activity"/>
    <property type="evidence" value="ECO:0007669"/>
    <property type="project" value="UniProtKB-KW"/>
</dbReference>
<dbReference type="Gene3D" id="3.40.50.150">
    <property type="entry name" value="Vaccinia Virus protein VP39"/>
    <property type="match status" value="1"/>
</dbReference>
<comment type="function">
    <text evidence="6">Specifically methylates the N7 position of guanine in position 527 of 16S rRNA.</text>
</comment>
<dbReference type="GO" id="GO:0032259">
    <property type="term" value="P:methylation"/>
    <property type="evidence" value="ECO:0007669"/>
    <property type="project" value="UniProtKB-KW"/>
</dbReference>